<dbReference type="CDD" id="cd05466">
    <property type="entry name" value="PBP2_LTTR_substrate"/>
    <property type="match status" value="1"/>
</dbReference>
<organism evidence="6 7">
    <name type="scientific">Variovorax paradoxus</name>
    <dbReference type="NCBI Taxonomy" id="34073"/>
    <lineage>
        <taxon>Bacteria</taxon>
        <taxon>Pseudomonadati</taxon>
        <taxon>Pseudomonadota</taxon>
        <taxon>Betaproteobacteria</taxon>
        <taxon>Burkholderiales</taxon>
        <taxon>Comamonadaceae</taxon>
        <taxon>Variovorax</taxon>
    </lineage>
</organism>
<dbReference type="GO" id="GO:0003700">
    <property type="term" value="F:DNA-binding transcription factor activity"/>
    <property type="evidence" value="ECO:0007669"/>
    <property type="project" value="InterPro"/>
</dbReference>
<dbReference type="SUPFAM" id="SSF53850">
    <property type="entry name" value="Periplasmic binding protein-like II"/>
    <property type="match status" value="1"/>
</dbReference>
<dbReference type="PROSITE" id="PS50931">
    <property type="entry name" value="HTH_LYSR"/>
    <property type="match status" value="1"/>
</dbReference>
<evidence type="ECO:0000256" key="1">
    <source>
        <dbReference type="ARBA" id="ARBA00009437"/>
    </source>
</evidence>
<keyword evidence="2" id="KW-0805">Transcription regulation</keyword>
<protein>
    <submittedName>
        <fullName evidence="6">HTH-type transcriptional regulator DmlR</fullName>
    </submittedName>
</protein>
<dbReference type="InterPro" id="IPR036388">
    <property type="entry name" value="WH-like_DNA-bd_sf"/>
</dbReference>
<comment type="caution">
    <text evidence="6">The sequence shown here is derived from an EMBL/GenBank/DDBJ whole genome shotgun (WGS) entry which is preliminary data.</text>
</comment>
<dbReference type="SUPFAM" id="SSF46785">
    <property type="entry name" value="Winged helix' DNA-binding domain"/>
    <property type="match status" value="1"/>
</dbReference>
<evidence type="ECO:0000313" key="7">
    <source>
        <dbReference type="Proteomes" id="UP000035170"/>
    </source>
</evidence>
<dbReference type="InterPro" id="IPR036390">
    <property type="entry name" value="WH_DNA-bd_sf"/>
</dbReference>
<feature type="domain" description="HTH lysR-type" evidence="5">
    <location>
        <begin position="6"/>
        <end position="63"/>
    </location>
</feature>
<gene>
    <name evidence="6" type="primary">dmlR15</name>
    <name evidence="6" type="ORF">VPARA_35430</name>
</gene>
<name>A0A0H2M344_VARPD</name>
<accession>A0A0H2M344</accession>
<dbReference type="InterPro" id="IPR000847">
    <property type="entry name" value="LysR_HTH_N"/>
</dbReference>
<comment type="similarity">
    <text evidence="1">Belongs to the LysR transcriptional regulatory family.</text>
</comment>
<keyword evidence="4" id="KW-0804">Transcription</keyword>
<dbReference type="EMBL" id="JZWI01000018">
    <property type="protein sequence ID" value="KLN55192.1"/>
    <property type="molecule type" value="Genomic_DNA"/>
</dbReference>
<dbReference type="AlphaFoldDB" id="A0A0H2M344"/>
<keyword evidence="3" id="KW-0238">DNA-binding</keyword>
<dbReference type="Proteomes" id="UP000035170">
    <property type="component" value="Unassembled WGS sequence"/>
</dbReference>
<dbReference type="PANTHER" id="PTHR30537">
    <property type="entry name" value="HTH-TYPE TRANSCRIPTIONAL REGULATOR"/>
    <property type="match status" value="1"/>
</dbReference>
<dbReference type="GO" id="GO:0043565">
    <property type="term" value="F:sequence-specific DNA binding"/>
    <property type="evidence" value="ECO:0007669"/>
    <property type="project" value="TreeGrafter"/>
</dbReference>
<dbReference type="InterPro" id="IPR058163">
    <property type="entry name" value="LysR-type_TF_proteobact-type"/>
</dbReference>
<evidence type="ECO:0000256" key="2">
    <source>
        <dbReference type="ARBA" id="ARBA00023015"/>
    </source>
</evidence>
<evidence type="ECO:0000256" key="3">
    <source>
        <dbReference type="ARBA" id="ARBA00023125"/>
    </source>
</evidence>
<dbReference type="Pfam" id="PF03466">
    <property type="entry name" value="LysR_substrate"/>
    <property type="match status" value="1"/>
</dbReference>
<dbReference type="Gene3D" id="1.10.10.10">
    <property type="entry name" value="Winged helix-like DNA-binding domain superfamily/Winged helix DNA-binding domain"/>
    <property type="match status" value="1"/>
</dbReference>
<dbReference type="RefSeq" id="WP_047785461.1">
    <property type="nucleotide sequence ID" value="NZ_JZWI01000018.1"/>
</dbReference>
<dbReference type="InterPro" id="IPR005119">
    <property type="entry name" value="LysR_subst-bd"/>
</dbReference>
<dbReference type="GO" id="GO:0006351">
    <property type="term" value="P:DNA-templated transcription"/>
    <property type="evidence" value="ECO:0007669"/>
    <property type="project" value="TreeGrafter"/>
</dbReference>
<keyword evidence="7" id="KW-1185">Reference proteome</keyword>
<dbReference type="Pfam" id="PF00126">
    <property type="entry name" value="HTH_1"/>
    <property type="match status" value="1"/>
</dbReference>
<evidence type="ECO:0000259" key="5">
    <source>
        <dbReference type="PROSITE" id="PS50931"/>
    </source>
</evidence>
<evidence type="ECO:0000313" key="6">
    <source>
        <dbReference type="EMBL" id="KLN55192.1"/>
    </source>
</evidence>
<dbReference type="PATRIC" id="fig|34073.19.peg.3632"/>
<proteinExistence type="inferred from homology"/>
<evidence type="ECO:0000256" key="4">
    <source>
        <dbReference type="ARBA" id="ARBA00023163"/>
    </source>
</evidence>
<dbReference type="Gene3D" id="3.40.190.290">
    <property type="match status" value="1"/>
</dbReference>
<sequence>MNDIPLEWSDIKVFLAIARTGTLMAAARQIGLSQPTMGRRLKALEASLSLTLFQRTSDGFVLTAEGESVLGHAERMEEQALAFQRELEGREQRLEGALRVSSSDWFGVYVLSPMLAGFIRQHPGVSVELLTDARLLNLARREADLVFRIQPFDEPYILQRKLMHMDYAVFGATGQEAPKPGDGTGSALVTLDTAYSDFPDAVWLRRMLPNARVAFASNNREVQARLCAAGTGLAVLPAALGDQTPGLQRIDLGEAPPGRDVWLGYHRDLRRLARLRALIDCAIEALVS</sequence>
<dbReference type="PRINTS" id="PR00039">
    <property type="entry name" value="HTHLYSR"/>
</dbReference>
<dbReference type="PANTHER" id="PTHR30537:SF3">
    <property type="entry name" value="TRANSCRIPTIONAL REGULATORY PROTEIN"/>
    <property type="match status" value="1"/>
</dbReference>
<reference evidence="6 7" key="1">
    <citation type="submission" date="2015-03" db="EMBL/GenBank/DDBJ databases">
        <title>Genome sequence of Variovorax paradoxus TBEA6.</title>
        <authorList>
            <person name="Poehlein A."/>
            <person name="Schuldes J."/>
            <person name="Wuebbeler J.H."/>
            <person name="Hiessl S."/>
            <person name="Steinbuechel A."/>
            <person name="Daniel R."/>
        </authorList>
    </citation>
    <scope>NUCLEOTIDE SEQUENCE [LARGE SCALE GENOMIC DNA]</scope>
    <source>
        <strain evidence="6 7">TBEA6</strain>
    </source>
</reference>